<sequence length="785" mass="87684">MSKFDSAMVIPSCILSLSARSSRSNWFLGRCKLKRGFSLSLSVIALYVISNSNCVYLILDWISFSGNNHMISLRNLMEEKQLDFNQPLLSVRRFTSTETSSETNEKTRPESKIPPLPVYKSELKSGPVRIPGTVPFVWERTPGKPKDESSANTQISKRPPLVPKLPPGRVQKLNQEVSTSVNASLDENTREEVEEMASCMSGNDEEEEEDEVYRDANDRFSRSESFFLNCSISGVSGLDDSEIKPSEASSMDPHTRDFMMDRFLPAAKAMASETPPHTIRKQTVSAERPREVKLVTNRDRQSRPNLHVQTKHVKEIFREESDDEDDDYDESGYSSTQGCGFLPRFCLKGSFGLLNPVPGMRMQATSVRRIRNSSIGSSKDAVNERQPIHGQGITKQQLEENATKSSKNHGKSNIQEGDAFSLYRHLQGEDLSNYPNEPSQAVHENVNRSLGHTGKATKSVTNEHNESRRRSLNSFQALLSDESGSTSPVEKTLYIDSVHKIKSPHSSSNSLDMKGISYSGDMIDDTFIKSTEMKELCTLDSATLDVKNMNTVGEENIPRPDSLKTVDSCLQTCSDISLFKVKLDTDYSRLKPEHTQDAAKLTSSRFANKKFDLENQFPLKPSSRCDSNSLTKDNTRKQPEKSSYEGNNVIFPEYGKHELDDEKLGPVEASSDLRTSEGATNGNDSRNPYPKRVGNEDGSCNGYSQLRLPFAPPPPKSPSESWLKRTLPTSSRNTSFLQSSFAMRVNPVSVTASPNHNMHSTVKNPDTNNLHLQFSKELLSSIPEV</sequence>
<reference evidence="5 6" key="1">
    <citation type="submission" date="2019-08" db="EMBL/GenBank/DDBJ databases">
        <title>Draft genome sequences of two oriental melons (Cucumis melo L. var makuwa).</title>
        <authorList>
            <person name="Kwon S.-Y."/>
        </authorList>
    </citation>
    <scope>NUCLEOTIDE SEQUENCE [LARGE SCALE GENOMIC DNA]</scope>
    <source>
        <strain evidence="6">cv. Chang Bougi</strain>
        <strain evidence="5">cv. SW 3</strain>
        <tissue evidence="3">Leaf</tissue>
    </source>
</reference>
<feature type="region of interest" description="Disordered" evidence="1">
    <location>
        <begin position="617"/>
        <end position="648"/>
    </location>
</feature>
<dbReference type="InterPro" id="IPR007789">
    <property type="entry name" value="DUF688"/>
</dbReference>
<evidence type="ECO:0000256" key="1">
    <source>
        <dbReference type="SAM" id="MobiDB-lite"/>
    </source>
</evidence>
<accession>A0A5A7SPV3</accession>
<organism evidence="3 5">
    <name type="scientific">Cucumis melo var. makuwa</name>
    <name type="common">Oriental melon</name>
    <dbReference type="NCBI Taxonomy" id="1194695"/>
    <lineage>
        <taxon>Eukaryota</taxon>
        <taxon>Viridiplantae</taxon>
        <taxon>Streptophyta</taxon>
        <taxon>Embryophyta</taxon>
        <taxon>Tracheophyta</taxon>
        <taxon>Spermatophyta</taxon>
        <taxon>Magnoliopsida</taxon>
        <taxon>eudicotyledons</taxon>
        <taxon>Gunneridae</taxon>
        <taxon>Pentapetalae</taxon>
        <taxon>rosids</taxon>
        <taxon>fabids</taxon>
        <taxon>Cucurbitales</taxon>
        <taxon>Cucurbitaceae</taxon>
        <taxon>Benincaseae</taxon>
        <taxon>Cucumis</taxon>
    </lineage>
</organism>
<evidence type="ECO:0000313" key="3">
    <source>
        <dbReference type="EMBL" id="KAA0031561.1"/>
    </source>
</evidence>
<dbReference type="STRING" id="1194695.A0A5A7SPV3"/>
<feature type="region of interest" description="Disordered" evidence="1">
    <location>
        <begin position="369"/>
        <end position="415"/>
    </location>
</feature>
<feature type="region of interest" description="Disordered" evidence="1">
    <location>
        <begin position="671"/>
        <end position="727"/>
    </location>
</feature>
<dbReference type="PANTHER" id="PTHR33671">
    <property type="entry name" value="N-METHYLTRANSFERASE, PUTATIVE (DUF688)-RELATED"/>
    <property type="match status" value="1"/>
</dbReference>
<dbReference type="Pfam" id="PF05097">
    <property type="entry name" value="DUF688"/>
    <property type="match status" value="1"/>
</dbReference>
<dbReference type="OrthoDB" id="677721at2759"/>
<feature type="compositionally biased region" description="Polar residues" evidence="1">
    <location>
        <begin position="677"/>
        <end position="686"/>
    </location>
</feature>
<keyword evidence="2" id="KW-0472">Membrane</keyword>
<dbReference type="Proteomes" id="UP000321947">
    <property type="component" value="Unassembled WGS sequence"/>
</dbReference>
<feature type="region of interest" description="Disordered" evidence="1">
    <location>
        <begin position="316"/>
        <end position="335"/>
    </location>
</feature>
<protein>
    <submittedName>
        <fullName evidence="3">Uncharacterized protein</fullName>
    </submittedName>
</protein>
<dbReference type="Proteomes" id="UP000321393">
    <property type="component" value="Unassembled WGS sequence"/>
</dbReference>
<evidence type="ECO:0000256" key="2">
    <source>
        <dbReference type="SAM" id="Phobius"/>
    </source>
</evidence>
<dbReference type="PANTHER" id="PTHR33671:SF2">
    <property type="entry name" value="N-METHYLTRANSFERASE, PUTATIVE (DUF688)-RELATED"/>
    <property type="match status" value="1"/>
</dbReference>
<feature type="region of interest" description="Disordered" evidence="1">
    <location>
        <begin position="95"/>
        <end position="118"/>
    </location>
</feature>
<feature type="compositionally biased region" description="Polar residues" evidence="1">
    <location>
        <begin position="403"/>
        <end position="415"/>
    </location>
</feature>
<feature type="region of interest" description="Disordered" evidence="1">
    <location>
        <begin position="448"/>
        <end position="470"/>
    </location>
</feature>
<keyword evidence="2" id="KW-0812">Transmembrane</keyword>
<feature type="compositionally biased region" description="Acidic residues" evidence="1">
    <location>
        <begin position="320"/>
        <end position="330"/>
    </location>
</feature>
<dbReference type="AlphaFoldDB" id="A0A5A7SPV3"/>
<name>A0A5A7SPV3_CUCMM</name>
<dbReference type="EMBL" id="SSTE01022915">
    <property type="protein sequence ID" value="KAA0031561.1"/>
    <property type="molecule type" value="Genomic_DNA"/>
</dbReference>
<comment type="caution">
    <text evidence="3">The sequence shown here is derived from an EMBL/GenBank/DDBJ whole genome shotgun (WGS) entry which is preliminary data.</text>
</comment>
<feature type="region of interest" description="Disordered" evidence="1">
    <location>
        <begin position="134"/>
        <end position="168"/>
    </location>
</feature>
<feature type="compositionally biased region" description="Basic and acidic residues" evidence="1">
    <location>
        <begin position="633"/>
        <end position="643"/>
    </location>
</feature>
<evidence type="ECO:0000313" key="4">
    <source>
        <dbReference type="EMBL" id="TYK07012.1"/>
    </source>
</evidence>
<evidence type="ECO:0000313" key="6">
    <source>
        <dbReference type="Proteomes" id="UP000321947"/>
    </source>
</evidence>
<keyword evidence="2" id="KW-1133">Transmembrane helix</keyword>
<feature type="transmembrane region" description="Helical" evidence="2">
    <location>
        <begin position="37"/>
        <end position="59"/>
    </location>
</feature>
<gene>
    <name evidence="4" type="ORF">E5676_scaffold13G003280</name>
    <name evidence="3" type="ORF">E6C27_scaffold139G003270</name>
</gene>
<dbReference type="EMBL" id="SSTD01013385">
    <property type="protein sequence ID" value="TYK07012.1"/>
    <property type="molecule type" value="Genomic_DNA"/>
</dbReference>
<proteinExistence type="predicted"/>
<evidence type="ECO:0000313" key="5">
    <source>
        <dbReference type="Proteomes" id="UP000321393"/>
    </source>
</evidence>